<sequence length="124" mass="13423">MSPDSASLGTPMLAARFAQARAQVVAQLQPLGQARLLQIKTPLSQAPTVEPDNKTSFKLEQLYRLLKCDLVSVVHLDDALPGHILICDEDVLASSEAVCNLVASLLAGHPIYGDVLLCRDEQFQ</sequence>
<dbReference type="EMBL" id="VAJM01000016">
    <property type="protein sequence ID" value="TLM88807.1"/>
    <property type="molecule type" value="Genomic_DNA"/>
</dbReference>
<evidence type="ECO:0000313" key="2">
    <source>
        <dbReference type="Proteomes" id="UP000305517"/>
    </source>
</evidence>
<comment type="caution">
    <text evidence="1">The sequence shown here is derived from an EMBL/GenBank/DDBJ whole genome shotgun (WGS) entry which is preliminary data.</text>
</comment>
<dbReference type="Proteomes" id="UP000305517">
    <property type="component" value="Unassembled WGS sequence"/>
</dbReference>
<gene>
    <name evidence="1" type="ORF">FDY95_23520</name>
</gene>
<keyword evidence="2" id="KW-1185">Reference proteome</keyword>
<organism evidence="1 2">
    <name type="scientific">Hymenobacter jeollabukensis</name>
    <dbReference type="NCBI Taxonomy" id="2025313"/>
    <lineage>
        <taxon>Bacteria</taxon>
        <taxon>Pseudomonadati</taxon>
        <taxon>Bacteroidota</taxon>
        <taxon>Cytophagia</taxon>
        <taxon>Cytophagales</taxon>
        <taxon>Hymenobacteraceae</taxon>
        <taxon>Hymenobacter</taxon>
    </lineage>
</organism>
<dbReference type="AlphaFoldDB" id="A0A5R8WJB8"/>
<evidence type="ECO:0000313" key="1">
    <source>
        <dbReference type="EMBL" id="TLM88807.1"/>
    </source>
</evidence>
<dbReference type="RefSeq" id="WP_138081734.1">
    <property type="nucleotide sequence ID" value="NZ_VAJM01000016.1"/>
</dbReference>
<accession>A0A5R8WJB8</accession>
<proteinExistence type="predicted"/>
<name>A0A5R8WJB8_9BACT</name>
<reference evidence="1 2" key="1">
    <citation type="submission" date="2019-05" db="EMBL/GenBank/DDBJ databases">
        <title>Hymenobacter edaphi sp. nov., isolated from abandoned arsenic-contaminated farmland soil.</title>
        <authorList>
            <person name="Nie L."/>
        </authorList>
    </citation>
    <scope>NUCLEOTIDE SEQUENCE [LARGE SCALE GENOMIC DNA]</scope>
    <source>
        <strain evidence="1 2">1-3-3-8</strain>
    </source>
</reference>
<protein>
    <submittedName>
        <fullName evidence="1">Uncharacterized protein</fullName>
    </submittedName>
</protein>